<keyword evidence="5" id="KW-1185">Reference proteome</keyword>
<dbReference type="AlphaFoldDB" id="A0A0B2VTZ8"/>
<dbReference type="GO" id="GO:0090385">
    <property type="term" value="P:phagosome-lysosome fusion"/>
    <property type="evidence" value="ECO:0007669"/>
    <property type="project" value="TreeGrafter"/>
</dbReference>
<dbReference type="Gene3D" id="3.40.50.300">
    <property type="entry name" value="P-loop containing nucleotide triphosphate hydrolases"/>
    <property type="match status" value="1"/>
</dbReference>
<dbReference type="STRING" id="6265.A0A0B2VTZ8"/>
<organism evidence="4 5">
    <name type="scientific">Toxocara canis</name>
    <name type="common">Canine roundworm</name>
    <dbReference type="NCBI Taxonomy" id="6265"/>
    <lineage>
        <taxon>Eukaryota</taxon>
        <taxon>Metazoa</taxon>
        <taxon>Ecdysozoa</taxon>
        <taxon>Nematoda</taxon>
        <taxon>Chromadorea</taxon>
        <taxon>Rhabditida</taxon>
        <taxon>Spirurina</taxon>
        <taxon>Ascaridomorpha</taxon>
        <taxon>Ascaridoidea</taxon>
        <taxon>Toxocaridae</taxon>
        <taxon>Toxocara</taxon>
    </lineage>
</organism>
<sequence length="72" mass="7896">MPSENEGSSPKTLPVEVTKYKIVFLGEQGVGKSSIITKFIRNEISEEYLATIGIDFFSKNVVANNETVSLIS</sequence>
<dbReference type="GO" id="GO:0005770">
    <property type="term" value="C:late endosome"/>
    <property type="evidence" value="ECO:0007669"/>
    <property type="project" value="TreeGrafter"/>
</dbReference>
<dbReference type="OrthoDB" id="1436450at2759"/>
<evidence type="ECO:0000256" key="1">
    <source>
        <dbReference type="ARBA" id="ARBA00006270"/>
    </source>
</evidence>
<comment type="similarity">
    <text evidence="1">Belongs to the small GTPase superfamily. Rab family.</text>
</comment>
<evidence type="ECO:0000256" key="2">
    <source>
        <dbReference type="ARBA" id="ARBA00022741"/>
    </source>
</evidence>
<proteinExistence type="inferred from homology"/>
<dbReference type="PRINTS" id="PR00449">
    <property type="entry name" value="RASTRNSFRMNG"/>
</dbReference>
<keyword evidence="3" id="KW-0342">GTP-binding</keyword>
<dbReference type="PROSITE" id="PS51419">
    <property type="entry name" value="RAB"/>
    <property type="match status" value="1"/>
</dbReference>
<dbReference type="Proteomes" id="UP000031036">
    <property type="component" value="Unassembled WGS sequence"/>
</dbReference>
<dbReference type="InterPro" id="IPR001806">
    <property type="entry name" value="Small_GTPase"/>
</dbReference>
<protein>
    <submittedName>
        <fullName evidence="4">GTP-binding protein YPT6</fullName>
    </submittedName>
</protein>
<dbReference type="GO" id="GO:0005525">
    <property type="term" value="F:GTP binding"/>
    <property type="evidence" value="ECO:0007669"/>
    <property type="project" value="UniProtKB-KW"/>
</dbReference>
<dbReference type="InterPro" id="IPR027417">
    <property type="entry name" value="P-loop_NTPase"/>
</dbReference>
<keyword evidence="2" id="KW-0547">Nucleotide-binding</keyword>
<dbReference type="EMBL" id="JPKZ01000899">
    <property type="protein sequence ID" value="KHN84807.1"/>
    <property type="molecule type" value="Genomic_DNA"/>
</dbReference>
<evidence type="ECO:0000256" key="3">
    <source>
        <dbReference type="ARBA" id="ARBA00023134"/>
    </source>
</evidence>
<dbReference type="GO" id="GO:0005764">
    <property type="term" value="C:lysosome"/>
    <property type="evidence" value="ECO:0007669"/>
    <property type="project" value="TreeGrafter"/>
</dbReference>
<dbReference type="SUPFAM" id="SSF52540">
    <property type="entry name" value="P-loop containing nucleoside triphosphate hydrolases"/>
    <property type="match status" value="1"/>
</dbReference>
<evidence type="ECO:0000313" key="5">
    <source>
        <dbReference type="Proteomes" id="UP000031036"/>
    </source>
</evidence>
<accession>A0A0B2VTZ8</accession>
<dbReference type="PANTHER" id="PTHR47981:SF20">
    <property type="entry name" value="RAS-RELATED PROTEIN RAB-7A"/>
    <property type="match status" value="1"/>
</dbReference>
<dbReference type="PANTHER" id="PTHR47981">
    <property type="entry name" value="RAB FAMILY"/>
    <property type="match status" value="1"/>
</dbReference>
<gene>
    <name evidence="4" type="primary">YPT6</name>
    <name evidence="4" type="ORF">Tcan_03798</name>
</gene>
<reference evidence="4 5" key="1">
    <citation type="submission" date="2014-11" db="EMBL/GenBank/DDBJ databases">
        <title>Genetic blueprint of the zoonotic pathogen Toxocara canis.</title>
        <authorList>
            <person name="Zhu X.-Q."/>
            <person name="Korhonen P.K."/>
            <person name="Cai H."/>
            <person name="Young N.D."/>
            <person name="Nejsum P."/>
            <person name="von Samson-Himmelstjerna G."/>
            <person name="Boag P.R."/>
            <person name="Tan P."/>
            <person name="Li Q."/>
            <person name="Min J."/>
            <person name="Yang Y."/>
            <person name="Wang X."/>
            <person name="Fang X."/>
            <person name="Hall R.S."/>
            <person name="Hofmann A."/>
            <person name="Sternberg P.W."/>
            <person name="Jex A.R."/>
            <person name="Gasser R.B."/>
        </authorList>
    </citation>
    <scope>NUCLEOTIDE SEQUENCE [LARGE SCALE GENOMIC DNA]</scope>
    <source>
        <strain evidence="4">PN_DK_2014</strain>
    </source>
</reference>
<name>A0A0B2VTZ8_TOXCA</name>
<dbReference type="GO" id="GO:0045335">
    <property type="term" value="C:phagocytic vesicle"/>
    <property type="evidence" value="ECO:0007669"/>
    <property type="project" value="TreeGrafter"/>
</dbReference>
<comment type="caution">
    <text evidence="4">The sequence shown here is derived from an EMBL/GenBank/DDBJ whole genome shotgun (WGS) entry which is preliminary data.</text>
</comment>
<dbReference type="Pfam" id="PF00071">
    <property type="entry name" value="Ras"/>
    <property type="match status" value="1"/>
</dbReference>
<evidence type="ECO:0000313" key="4">
    <source>
        <dbReference type="EMBL" id="KHN84807.1"/>
    </source>
</evidence>
<dbReference type="GO" id="GO:0003924">
    <property type="term" value="F:GTPase activity"/>
    <property type="evidence" value="ECO:0007669"/>
    <property type="project" value="InterPro"/>
</dbReference>